<dbReference type="Proteomes" id="UP000199060">
    <property type="component" value="Unassembled WGS sequence"/>
</dbReference>
<evidence type="ECO:0008006" key="3">
    <source>
        <dbReference type="Google" id="ProtNLM"/>
    </source>
</evidence>
<name>A0A1G6Y0X9_9BACT</name>
<evidence type="ECO:0000313" key="2">
    <source>
        <dbReference type="Proteomes" id="UP000199060"/>
    </source>
</evidence>
<dbReference type="EMBL" id="FNAC01000073">
    <property type="protein sequence ID" value="SDD83295.1"/>
    <property type="molecule type" value="Genomic_DNA"/>
</dbReference>
<protein>
    <recommendedName>
        <fullName evidence="3">Nucleotidyltransferase substrate binding protein, HI0074 family</fullName>
    </recommendedName>
</protein>
<dbReference type="AlphaFoldDB" id="A0A1G6Y0X9"/>
<reference evidence="2" key="1">
    <citation type="submission" date="2016-10" db="EMBL/GenBank/DDBJ databases">
        <authorList>
            <person name="Varghese N."/>
            <person name="Submissions S."/>
        </authorList>
    </citation>
    <scope>NUCLEOTIDE SEQUENCE [LARGE SCALE GENOMIC DNA]</scope>
    <source>
        <strain evidence="2">DSM 23095</strain>
    </source>
</reference>
<evidence type="ECO:0000313" key="1">
    <source>
        <dbReference type="EMBL" id="SDD83295.1"/>
    </source>
</evidence>
<accession>A0A1G6Y0X9</accession>
<gene>
    <name evidence="1" type="ORF">SAMN04488104_10738</name>
</gene>
<proteinExistence type="predicted"/>
<dbReference type="STRING" id="686796.SAMN04488104_10738"/>
<keyword evidence="2" id="KW-1185">Reference proteome</keyword>
<dbReference type="RefSeq" id="WP_087941418.1">
    <property type="nucleotide sequence ID" value="NZ_FNAC01000073.1"/>
</dbReference>
<organism evidence="1 2">
    <name type="scientific">Algoriphagus faecimaris</name>
    <dbReference type="NCBI Taxonomy" id="686796"/>
    <lineage>
        <taxon>Bacteria</taxon>
        <taxon>Pseudomonadati</taxon>
        <taxon>Bacteroidota</taxon>
        <taxon>Cytophagia</taxon>
        <taxon>Cytophagales</taxon>
        <taxon>Cyclobacteriaceae</taxon>
        <taxon>Algoriphagus</taxon>
    </lineage>
</organism>
<sequence length="97" mass="11286">MIIKFQLINLGAILEAVVKHLRPDLVKKDVYFIINKLAEDNLISNPQELKELWKARKSIHLHLTGDVEDIEFSDENYILWHSALGRMIQDLNESLGY</sequence>